<dbReference type="AlphaFoldDB" id="A0A2P5SXS4"/>
<protein>
    <recommendedName>
        <fullName evidence="3 10">Heme chaperone HemW</fullName>
    </recommendedName>
</protein>
<evidence type="ECO:0000256" key="9">
    <source>
        <dbReference type="ARBA" id="ARBA00023186"/>
    </source>
</evidence>
<evidence type="ECO:0000256" key="1">
    <source>
        <dbReference type="ARBA" id="ARBA00001966"/>
    </source>
</evidence>
<evidence type="ECO:0000313" key="12">
    <source>
        <dbReference type="EMBL" id="PPI87147.1"/>
    </source>
</evidence>
<dbReference type="SUPFAM" id="SSF102114">
    <property type="entry name" value="Radical SAM enzymes"/>
    <property type="match status" value="1"/>
</dbReference>
<dbReference type="OrthoDB" id="9808022at2"/>
<dbReference type="SMART" id="SM00729">
    <property type="entry name" value="Elp3"/>
    <property type="match status" value="1"/>
</dbReference>
<dbReference type="SFLD" id="SFLDG01065">
    <property type="entry name" value="anaerobic_coproporphyrinogen-I"/>
    <property type="match status" value="1"/>
</dbReference>
<evidence type="ECO:0000256" key="10">
    <source>
        <dbReference type="RuleBase" id="RU364116"/>
    </source>
</evidence>
<keyword evidence="8 10" id="KW-0411">Iron-sulfur</keyword>
<comment type="function">
    <text evidence="10">Probably acts as a heme chaperone, transferring heme to an unknown acceptor. Binds one molecule of heme per monomer, possibly covalently. Binds 1 [4Fe-4S] cluster. The cluster is coordinated with 3 cysteines and an exchangeable S-adenosyl-L-methionine.</text>
</comment>
<dbReference type="GO" id="GO:0004109">
    <property type="term" value="F:coproporphyrinogen oxidase activity"/>
    <property type="evidence" value="ECO:0007669"/>
    <property type="project" value="InterPro"/>
</dbReference>
<evidence type="ECO:0000259" key="11">
    <source>
        <dbReference type="PROSITE" id="PS51918"/>
    </source>
</evidence>
<dbReference type="GO" id="GO:0006779">
    <property type="term" value="P:porphyrin-containing compound biosynthetic process"/>
    <property type="evidence" value="ECO:0007669"/>
    <property type="project" value="InterPro"/>
</dbReference>
<dbReference type="Proteomes" id="UP000296034">
    <property type="component" value="Unassembled WGS sequence"/>
</dbReference>
<name>A0A2P5SXS4_9GAMM</name>
<comment type="cofactor">
    <cofactor evidence="1">
        <name>[4Fe-4S] cluster</name>
        <dbReference type="ChEBI" id="CHEBI:49883"/>
    </cofactor>
</comment>
<proteinExistence type="inferred from homology"/>
<dbReference type="PANTHER" id="PTHR13932:SF5">
    <property type="entry name" value="RADICAL S-ADENOSYL METHIONINE DOMAIN-CONTAINING PROTEIN 1, MITOCHONDRIAL"/>
    <property type="match status" value="1"/>
</dbReference>
<evidence type="ECO:0000256" key="8">
    <source>
        <dbReference type="ARBA" id="ARBA00023014"/>
    </source>
</evidence>
<dbReference type="RefSeq" id="WP_136131764.1">
    <property type="nucleotide sequence ID" value="NZ_PDKS01000003.1"/>
</dbReference>
<dbReference type="InterPro" id="IPR013785">
    <property type="entry name" value="Aldolase_TIM"/>
</dbReference>
<evidence type="ECO:0000313" key="13">
    <source>
        <dbReference type="Proteomes" id="UP000296034"/>
    </source>
</evidence>
<evidence type="ECO:0000256" key="2">
    <source>
        <dbReference type="ARBA" id="ARBA00006100"/>
    </source>
</evidence>
<comment type="subcellular location">
    <subcellularLocation>
        <location evidence="10">Cytoplasm</location>
    </subcellularLocation>
</comment>
<dbReference type="NCBIfam" id="TIGR00539">
    <property type="entry name" value="hemN_rel"/>
    <property type="match status" value="1"/>
</dbReference>
<dbReference type="GO" id="GO:0051539">
    <property type="term" value="F:4 iron, 4 sulfur cluster binding"/>
    <property type="evidence" value="ECO:0007669"/>
    <property type="project" value="UniProtKB-UniRule"/>
</dbReference>
<dbReference type="GO" id="GO:0005737">
    <property type="term" value="C:cytoplasm"/>
    <property type="evidence" value="ECO:0007669"/>
    <property type="project" value="UniProtKB-SubCell"/>
</dbReference>
<dbReference type="InterPro" id="IPR006638">
    <property type="entry name" value="Elp3/MiaA/NifB-like_rSAM"/>
</dbReference>
<dbReference type="SFLD" id="SFLDS00029">
    <property type="entry name" value="Radical_SAM"/>
    <property type="match status" value="1"/>
</dbReference>
<dbReference type="PROSITE" id="PS51918">
    <property type="entry name" value="RADICAL_SAM"/>
    <property type="match status" value="1"/>
</dbReference>
<evidence type="ECO:0000256" key="7">
    <source>
        <dbReference type="ARBA" id="ARBA00023004"/>
    </source>
</evidence>
<dbReference type="SFLD" id="SFLDF00288">
    <property type="entry name" value="HemN-like__clustered_with_nucl"/>
    <property type="match status" value="1"/>
</dbReference>
<keyword evidence="4 10" id="KW-0349">Heme</keyword>
<dbReference type="Pfam" id="PF04055">
    <property type="entry name" value="Radical_SAM"/>
    <property type="match status" value="1"/>
</dbReference>
<dbReference type="InterPro" id="IPR004559">
    <property type="entry name" value="HemW-like"/>
</dbReference>
<accession>A0A2P5SXS4</accession>
<dbReference type="InterPro" id="IPR058240">
    <property type="entry name" value="rSAM_sf"/>
</dbReference>
<dbReference type="EMBL" id="PDKS01000003">
    <property type="protein sequence ID" value="PPI87147.1"/>
    <property type="molecule type" value="Genomic_DNA"/>
</dbReference>
<evidence type="ECO:0000256" key="5">
    <source>
        <dbReference type="ARBA" id="ARBA00022691"/>
    </source>
</evidence>
<comment type="similarity">
    <text evidence="2">Belongs to the anaerobic coproporphyrinogen-III oxidase family. HemW subfamily.</text>
</comment>
<keyword evidence="10" id="KW-0004">4Fe-4S</keyword>
<dbReference type="SFLD" id="SFLDF00562">
    <property type="entry name" value="HemN-like__clustered_with_heat"/>
    <property type="match status" value="1"/>
</dbReference>
<dbReference type="InterPro" id="IPR034505">
    <property type="entry name" value="Coproporphyrinogen-III_oxidase"/>
</dbReference>
<feature type="domain" description="Radical SAM core" evidence="11">
    <location>
        <begin position="1"/>
        <end position="236"/>
    </location>
</feature>
<keyword evidence="6 10" id="KW-0479">Metal-binding</keyword>
<reference evidence="12 13" key="1">
    <citation type="journal article" date="2018" name="Genome Biol. Evol.">
        <title>Cladogenesis and Genomic Streamlining in Extracellular Endosymbionts of Tropical Stink Bugs.</title>
        <authorList>
            <person name="Otero-Bravo A."/>
            <person name="Goffredi S."/>
            <person name="Sabree Z.L."/>
        </authorList>
    </citation>
    <scope>NUCLEOTIDE SEQUENCE [LARGE SCALE GENOMIC DNA]</scope>
    <source>
        <strain evidence="12 13">SoET</strain>
    </source>
</reference>
<evidence type="ECO:0000256" key="3">
    <source>
        <dbReference type="ARBA" id="ARBA00017228"/>
    </source>
</evidence>
<comment type="caution">
    <text evidence="12">The sequence shown here is derived from an EMBL/GenBank/DDBJ whole genome shotgun (WGS) entry which is preliminary data.</text>
</comment>
<dbReference type="InterPro" id="IPR007197">
    <property type="entry name" value="rSAM"/>
</dbReference>
<dbReference type="GO" id="GO:0046872">
    <property type="term" value="F:metal ion binding"/>
    <property type="evidence" value="ECO:0007669"/>
    <property type="project" value="UniProtKB-UniRule"/>
</dbReference>
<evidence type="ECO:0000256" key="6">
    <source>
        <dbReference type="ARBA" id="ARBA00022723"/>
    </source>
</evidence>
<organism evidence="12 13">
    <name type="scientific">Candidatus Pantoea edessiphila</name>
    <dbReference type="NCBI Taxonomy" id="2044610"/>
    <lineage>
        <taxon>Bacteria</taxon>
        <taxon>Pseudomonadati</taxon>
        <taxon>Pseudomonadota</taxon>
        <taxon>Gammaproteobacteria</taxon>
        <taxon>Enterobacterales</taxon>
        <taxon>Erwiniaceae</taxon>
        <taxon>Pantoea</taxon>
    </lineage>
</organism>
<dbReference type="Gene3D" id="3.20.20.70">
    <property type="entry name" value="Aldolase class I"/>
    <property type="match status" value="1"/>
</dbReference>
<keyword evidence="9 10" id="KW-0143">Chaperone</keyword>
<keyword evidence="10" id="KW-0963">Cytoplasm</keyword>
<dbReference type="PANTHER" id="PTHR13932">
    <property type="entry name" value="COPROPORPHYRINIGEN III OXIDASE"/>
    <property type="match status" value="1"/>
</dbReference>
<sequence length="378" mass="44128">MYLPPLSLYIHIPWCIKKCYYCDFNSHELKKNVLYLNYINHLLLDLNNDKYLINDRKICTIFIGGGTPSLIDIEAMKILINGIKESLNLSIDIEITIEINPGTVNVDLLSCYKNQEINRISVGAQSFSDKHLVRLGRIHSSTETHNVIHLIKDLGIHNINIDLMHGLPNQSIQEALNDLHQTILFDIPHISWYQLTIEPNTMFGSKNVILPNDNKLSRIFKEGHNLLIQSGYKQYEISNYAKSNYYCKHNLNYWYFGDYIGIGCGAHGKITLSDGKIIRTVKNRQPKEFMKGFYINKRYIVSDIDKPFEYFMNRFRLNKIVSRKEFEIFTGLKEDYIRYNMDKAITAGYVIETNKHWQISKKGRRFLNDLLELFLIEG</sequence>
<gene>
    <name evidence="12" type="ORF">CRV11_02405</name>
</gene>
<keyword evidence="5 10" id="KW-0949">S-adenosyl-L-methionine</keyword>
<keyword evidence="7 10" id="KW-0408">Iron</keyword>
<evidence type="ECO:0000256" key="4">
    <source>
        <dbReference type="ARBA" id="ARBA00022617"/>
    </source>
</evidence>